<dbReference type="EMBL" id="ML143510">
    <property type="protein sequence ID" value="TBU23256.1"/>
    <property type="molecule type" value="Genomic_DNA"/>
</dbReference>
<gene>
    <name evidence="2" type="ORF">BD311DRAFT_768826</name>
</gene>
<feature type="region of interest" description="Disordered" evidence="1">
    <location>
        <begin position="72"/>
        <end position="98"/>
    </location>
</feature>
<evidence type="ECO:0000256" key="1">
    <source>
        <dbReference type="SAM" id="MobiDB-lite"/>
    </source>
</evidence>
<dbReference type="Proteomes" id="UP000292957">
    <property type="component" value="Unassembled WGS sequence"/>
</dbReference>
<dbReference type="AlphaFoldDB" id="A0A4Q9MBV2"/>
<evidence type="ECO:0000313" key="2">
    <source>
        <dbReference type="EMBL" id="TBU23256.1"/>
    </source>
</evidence>
<reference evidence="2" key="1">
    <citation type="submission" date="2019-01" db="EMBL/GenBank/DDBJ databases">
        <title>Draft genome sequences of three monokaryotic isolates of the white-rot basidiomycete fungus Dichomitus squalens.</title>
        <authorList>
            <consortium name="DOE Joint Genome Institute"/>
            <person name="Lopez S.C."/>
            <person name="Andreopoulos B."/>
            <person name="Pangilinan J."/>
            <person name="Lipzen A."/>
            <person name="Riley R."/>
            <person name="Ahrendt S."/>
            <person name="Ng V."/>
            <person name="Barry K."/>
            <person name="Daum C."/>
            <person name="Grigoriev I.V."/>
            <person name="Hilden K.S."/>
            <person name="Makela M.R."/>
            <person name="de Vries R.P."/>
        </authorList>
    </citation>
    <scope>NUCLEOTIDE SEQUENCE [LARGE SCALE GENOMIC DNA]</scope>
    <source>
        <strain evidence="2">OM18370.1</strain>
    </source>
</reference>
<organism evidence="2">
    <name type="scientific">Dichomitus squalens</name>
    <dbReference type="NCBI Taxonomy" id="114155"/>
    <lineage>
        <taxon>Eukaryota</taxon>
        <taxon>Fungi</taxon>
        <taxon>Dikarya</taxon>
        <taxon>Basidiomycota</taxon>
        <taxon>Agaricomycotina</taxon>
        <taxon>Agaricomycetes</taxon>
        <taxon>Polyporales</taxon>
        <taxon>Polyporaceae</taxon>
        <taxon>Dichomitus</taxon>
    </lineage>
</organism>
<proteinExistence type="predicted"/>
<sequence length="135" mass="15340">MTLRSLGQLHPHSRPHWQRRIQLPSQCPQARPLRAEHRWIRSSPRTRLRRRGRRGSDRVRVCSGFTFSASGVASSVNRRPKSSHHDVAPSATSDGLSPSLARLNRTIFHSALLQSVENDYSTEHESRPAGRHPSR</sequence>
<protein>
    <submittedName>
        <fullName evidence="2">Uncharacterized protein</fullName>
    </submittedName>
</protein>
<name>A0A4Q9MBV2_9APHY</name>
<accession>A0A4Q9MBV2</accession>